<dbReference type="GeneID" id="24528193"/>
<dbReference type="RefSeq" id="YP_009143471.1">
    <property type="nucleotide sequence ID" value="NC_027213.1"/>
</dbReference>
<dbReference type="OrthoDB" id="15352at10239"/>
<proteinExistence type="inferred from homology"/>
<dbReference type="Pfam" id="PF00235">
    <property type="entry name" value="Profilin"/>
    <property type="match status" value="1"/>
</dbReference>
<protein>
    <recommendedName>
        <fullName evidence="2 3">Profilin</fullName>
    </recommendedName>
</protein>
<dbReference type="KEGG" id="vg:24528193"/>
<dbReference type="SUPFAM" id="SSF55770">
    <property type="entry name" value="Profilin (actin-binding protein)"/>
    <property type="match status" value="1"/>
</dbReference>
<dbReference type="InterPro" id="IPR048278">
    <property type="entry name" value="PFN"/>
</dbReference>
<evidence type="ECO:0000256" key="3">
    <source>
        <dbReference type="RuleBase" id="RU003909"/>
    </source>
</evidence>
<dbReference type="Proteomes" id="UP000101745">
    <property type="component" value="Segment"/>
</dbReference>
<dbReference type="GO" id="GO:0003779">
    <property type="term" value="F:actin binding"/>
    <property type="evidence" value="ECO:0007669"/>
    <property type="project" value="UniProtKB-KW"/>
</dbReference>
<evidence type="ECO:0000313" key="5">
    <source>
        <dbReference type="Proteomes" id="UP000101745"/>
    </source>
</evidence>
<dbReference type="InterPro" id="IPR036140">
    <property type="entry name" value="PFN_sf"/>
</dbReference>
<evidence type="ECO:0000313" key="4">
    <source>
        <dbReference type="EMBL" id="AKJ93792.1"/>
    </source>
</evidence>
<dbReference type="EMBL" id="KP143769">
    <property type="protein sequence ID" value="AKJ93792.1"/>
    <property type="molecule type" value="Genomic_DNA"/>
</dbReference>
<name>A0A0G3G2Q4_RACVI</name>
<sequence length="133" mass="15110">MTEWHKIIEDISKNIKFEDAAIVDYKTRKNVLAAIPNRTFSNILAGEVVALITNRNILKPRIGRKFCIVYTNSLMDESAYTMELLTGYAPVCPIAVARTHTALIFLMGKPTTSRRDVYETCRDYATKARQKGH</sequence>
<comment type="similarity">
    <text evidence="1 3">Belongs to the profilin family.</text>
</comment>
<dbReference type="SMART" id="SM00392">
    <property type="entry name" value="PROF"/>
    <property type="match status" value="1"/>
</dbReference>
<organism evidence="4 5">
    <name type="scientific">Raccoon poxvirus</name>
    <name type="common">RCN</name>
    <dbReference type="NCBI Taxonomy" id="10256"/>
    <lineage>
        <taxon>Viruses</taxon>
        <taxon>Varidnaviria</taxon>
        <taxon>Bamfordvirae</taxon>
        <taxon>Nucleocytoviricota</taxon>
        <taxon>Pokkesviricetes</taxon>
        <taxon>Chitovirales</taxon>
        <taxon>Poxviridae</taxon>
        <taxon>Chordopoxvirinae</taxon>
        <taxon>Orthopoxvirus</taxon>
        <taxon>Orthopoxvirus raccoonpox</taxon>
    </lineage>
</organism>
<evidence type="ECO:0000256" key="1">
    <source>
        <dbReference type="ARBA" id="ARBA00010058"/>
    </source>
</evidence>
<gene>
    <name evidence="4" type="ORF">RCNV-Herman-159</name>
</gene>
<dbReference type="Gene3D" id="3.30.450.30">
    <property type="entry name" value="Dynein light chain 2a, cytoplasmic"/>
    <property type="match status" value="1"/>
</dbReference>
<keyword evidence="5" id="KW-1185">Reference proteome</keyword>
<keyword evidence="3" id="KW-0009">Actin-binding</keyword>
<reference evidence="4 5" key="1">
    <citation type="journal article" date="2015" name="J. Gen. Virol.">
        <title>Genome sequence and comparative virulence of raccoonpox virus: the first North American poxvirus sequence.</title>
        <authorList>
            <person name="Fleischauer C."/>
            <person name="Upton C."/>
            <person name="Victoria J."/>
            <person name="Jones G.J."/>
            <person name="Roper R.L."/>
        </authorList>
    </citation>
    <scope>NUCLEOTIDE SEQUENCE [LARGE SCALE GENOMIC DNA]</scope>
    <source>
        <strain evidence="4 5">Herman</strain>
    </source>
</reference>
<organismHost>
    <name type="scientific">Procyon lotor</name>
    <name type="common">Raccoon</name>
    <dbReference type="NCBI Taxonomy" id="9654"/>
</organismHost>
<evidence type="ECO:0000256" key="2">
    <source>
        <dbReference type="ARBA" id="ARBA00013422"/>
    </source>
</evidence>
<dbReference type="InterPro" id="IPR005455">
    <property type="entry name" value="PFN_euk"/>
</dbReference>
<accession>A0A0G3G2Q4</accession>